<evidence type="ECO:0000256" key="7">
    <source>
        <dbReference type="ARBA" id="ARBA00022676"/>
    </source>
</evidence>
<dbReference type="eggNOG" id="KOG0853">
    <property type="taxonomic scope" value="Eukaryota"/>
</dbReference>
<dbReference type="STRING" id="1071378.G0WFT6"/>
<dbReference type="GO" id="GO:0004378">
    <property type="term" value="F:GDP-Man:Man(1)GlcNAc(2)-PP-Dol alpha-1,3-mannosyltransferase activity"/>
    <property type="evidence" value="ECO:0007669"/>
    <property type="project" value="UniProtKB-UniRule"/>
</dbReference>
<dbReference type="GO" id="GO:0033164">
    <property type="term" value="F:initiation-specific glycolipid 1,6-alpha-mannosyltransferase activity"/>
    <property type="evidence" value="ECO:0007669"/>
    <property type="project" value="EnsemblFungi"/>
</dbReference>
<organism evidence="18 19">
    <name type="scientific">Naumovozyma dairenensis (strain ATCC 10597 / BCRC 20456 / CBS 421 / NBRC 0211 / NRRL Y-12639)</name>
    <name type="common">Saccharomyces dairenensis</name>
    <dbReference type="NCBI Taxonomy" id="1071378"/>
    <lineage>
        <taxon>Eukaryota</taxon>
        <taxon>Fungi</taxon>
        <taxon>Dikarya</taxon>
        <taxon>Ascomycota</taxon>
        <taxon>Saccharomycotina</taxon>
        <taxon>Saccharomycetes</taxon>
        <taxon>Saccharomycetales</taxon>
        <taxon>Saccharomycetaceae</taxon>
        <taxon>Naumovozyma</taxon>
    </lineage>
</organism>
<comment type="catalytic activity">
    <reaction evidence="13 15">
        <text>a beta-D-Man-(1-&gt;4)-beta-D-GlcNAc-(1-&gt;4)-alpha-D-GlcNAc-diphospho-di-trans,poly-cis-dolichol + GDP-alpha-D-mannose = an alpha-D-Man-(1-&gt;3)-beta-D-Man-(1-&gt;4)-beta-D-GlcNAc-(1-&gt;4)-alpha-D-GlcNAc-diphospho-di-trans,poly-cis-dolichol + GDP + H(+)</text>
        <dbReference type="Rhea" id="RHEA:29515"/>
        <dbReference type="Rhea" id="RHEA-COMP:19511"/>
        <dbReference type="Rhea" id="RHEA-COMP:19513"/>
        <dbReference type="ChEBI" id="CHEBI:15378"/>
        <dbReference type="ChEBI" id="CHEBI:57527"/>
        <dbReference type="ChEBI" id="CHEBI:58189"/>
        <dbReference type="ChEBI" id="CHEBI:58472"/>
        <dbReference type="ChEBI" id="CHEBI:132510"/>
        <dbReference type="EC" id="2.4.1.132"/>
    </reaction>
    <physiologicalReaction direction="left-to-right" evidence="13 15">
        <dbReference type="Rhea" id="RHEA:29516"/>
    </physiologicalReaction>
</comment>
<keyword evidence="19" id="KW-1185">Reference proteome</keyword>
<comment type="similarity">
    <text evidence="15">Belongs to the glycosyltransferase group 1 family.</text>
</comment>
<evidence type="ECO:0000256" key="8">
    <source>
        <dbReference type="ARBA" id="ARBA00022679"/>
    </source>
</evidence>
<dbReference type="UniPathway" id="UPA00378"/>
<evidence type="ECO:0000256" key="15">
    <source>
        <dbReference type="RuleBase" id="RU367136"/>
    </source>
</evidence>
<evidence type="ECO:0000256" key="6">
    <source>
        <dbReference type="ARBA" id="ARBA00019218"/>
    </source>
</evidence>
<evidence type="ECO:0000256" key="12">
    <source>
        <dbReference type="ARBA" id="ARBA00023136"/>
    </source>
</evidence>
<evidence type="ECO:0000256" key="4">
    <source>
        <dbReference type="ARBA" id="ARBA00011969"/>
    </source>
</evidence>
<evidence type="ECO:0000256" key="10">
    <source>
        <dbReference type="ARBA" id="ARBA00022824"/>
    </source>
</evidence>
<dbReference type="HOGENOM" id="CLU_030619_0_0_1"/>
<dbReference type="EC" id="2.4.1.132" evidence="5 15"/>
<accession>G0WFT6</accession>
<comment type="pathway">
    <text evidence="3 15">Protein modification; protein glycosylation.</text>
</comment>
<dbReference type="SUPFAM" id="SSF53756">
    <property type="entry name" value="UDP-Glycosyltransferase/glycogen phosphorylase"/>
    <property type="match status" value="1"/>
</dbReference>
<dbReference type="RefSeq" id="XP_003671890.1">
    <property type="nucleotide sequence ID" value="XM_003671842.1"/>
</dbReference>
<dbReference type="Proteomes" id="UP000000689">
    <property type="component" value="Chromosome 9"/>
</dbReference>
<dbReference type="Pfam" id="PF13439">
    <property type="entry name" value="Glyco_transf_4"/>
    <property type="match status" value="1"/>
</dbReference>
<dbReference type="Gene3D" id="3.40.50.2000">
    <property type="entry name" value="Glycogen Phosphorylase B"/>
    <property type="match status" value="2"/>
</dbReference>
<keyword evidence="11" id="KW-1133">Transmembrane helix</keyword>
<evidence type="ECO:0000259" key="17">
    <source>
        <dbReference type="Pfam" id="PF13439"/>
    </source>
</evidence>
<dbReference type="InterPro" id="IPR027054">
    <property type="entry name" value="ALG2"/>
</dbReference>
<evidence type="ECO:0000256" key="9">
    <source>
        <dbReference type="ARBA" id="ARBA00022692"/>
    </source>
</evidence>
<proteinExistence type="inferred from homology"/>
<keyword evidence="9" id="KW-0812">Transmembrane</keyword>
<reference evidence="18 19" key="1">
    <citation type="journal article" date="2011" name="Proc. Natl. Acad. Sci. U.S.A.">
        <title>Evolutionary erosion of yeast sex chromosomes by mating-type switching accidents.</title>
        <authorList>
            <person name="Gordon J.L."/>
            <person name="Armisen D."/>
            <person name="Proux-Wera E."/>
            <person name="Oheigeartaigh S.S."/>
            <person name="Byrne K.P."/>
            <person name="Wolfe K.H."/>
        </authorList>
    </citation>
    <scope>NUCLEOTIDE SEQUENCE [LARGE SCALE GENOMIC DNA]</scope>
    <source>
        <strain evidence="19">ATCC 10597 / BCRC 20456 / CBS 421 / NBRC 0211 / NRRL Y-12639</strain>
    </source>
</reference>
<sequence>MSNSKEGSVSIAFIHPDLGIGGAERLIVDAALGLQQQGNKVIIYTSHCDKSHCFEEIKDGTIEVEVIGDHLPTHIYGKFAIVCATIRQIFLTSQLLLTKKAINYDVFIVDQLSTCLILLHKYTSAVTLFYCHFPDQYLTKRDSLLKKLYRIPFDLIEQFTISTADHVVVNSNFTKSMYHRAFKYLNDTEPDVIYPCVSLSNDPINEGDEKLFSHLLNPEDKFYLSINRFDRAKNILLALKSFALSGESKNDNAKLLICGGYDERVIENVICLKELQREADILKLSYSTIFYPEFERNKDLDMFTAKHSKIIFLTSISTSLKELLLNKTEMLLYTPTNEHFGIVPVEAMKHGKPVLATTSGGPLETVETLIPGRNDSAATGWLRDPKPERWAKVIDEWIVLQKDPNSKINFGKSGPNRVKKHFSRDSMTQSFEDIIEKLIWKPKYTYQWENVVGPIFNLILQLILTRLFPGQMWPFISLAIFALLLRDFRSLVYWVFALILLNAL</sequence>
<dbReference type="EC" id="2.4.1.257" evidence="4 15"/>
<evidence type="ECO:0000256" key="2">
    <source>
        <dbReference type="ARBA" id="ARBA00004586"/>
    </source>
</evidence>
<keyword evidence="12" id="KW-0472">Membrane</keyword>
<comment type="catalytic activity">
    <reaction evidence="14 15">
        <text>an alpha-D-Man-(1-&gt;3)-beta-D-Man-(1-&gt;4)-beta-D-GlcNAc-(1-&gt;4)-alpha-D-GlcNAc-diphospho-di-trans,poly-cis-dolichol + GDP-alpha-D-mannose = an alpha-D-Man-(1-&gt;3)-[alpha-D-Man-(1-&gt;6)]-beta-D-Man-(1-&gt;4)-beta-D-GlcNAc-(1-&gt;4)-alpha-D-GlcNAc-diphospho-di-trans,poly-cis-dolichol + GDP + H(+)</text>
        <dbReference type="Rhea" id="RHEA:29519"/>
        <dbReference type="Rhea" id="RHEA-COMP:19513"/>
        <dbReference type="Rhea" id="RHEA-COMP:19515"/>
        <dbReference type="ChEBI" id="CHEBI:15378"/>
        <dbReference type="ChEBI" id="CHEBI:57527"/>
        <dbReference type="ChEBI" id="CHEBI:58189"/>
        <dbReference type="ChEBI" id="CHEBI:132510"/>
        <dbReference type="ChEBI" id="CHEBI:132511"/>
        <dbReference type="EC" id="2.4.1.257"/>
    </reaction>
    <physiologicalReaction direction="left-to-right" evidence="14 15">
        <dbReference type="Rhea" id="RHEA:29520"/>
    </physiologicalReaction>
</comment>
<dbReference type="EMBL" id="HE580275">
    <property type="protein sequence ID" value="CCD26647.1"/>
    <property type="molecule type" value="Genomic_DNA"/>
</dbReference>
<evidence type="ECO:0000259" key="16">
    <source>
        <dbReference type="Pfam" id="PF00534"/>
    </source>
</evidence>
<dbReference type="PANTHER" id="PTHR45918">
    <property type="entry name" value="ALPHA-1,3/1,6-MANNOSYLTRANSFERASE ALG2"/>
    <property type="match status" value="1"/>
</dbReference>
<feature type="domain" description="Glycosyltransferase subfamily 4-like N-terminal" evidence="17">
    <location>
        <begin position="20"/>
        <end position="200"/>
    </location>
</feature>
<dbReference type="GO" id="GO:0005789">
    <property type="term" value="C:endoplasmic reticulum membrane"/>
    <property type="evidence" value="ECO:0007669"/>
    <property type="project" value="UniProtKB-SubCell"/>
</dbReference>
<dbReference type="GeneID" id="11493501"/>
<dbReference type="OMA" id="AMYMKCP"/>
<dbReference type="InterPro" id="IPR001296">
    <property type="entry name" value="Glyco_trans_1"/>
</dbReference>
<evidence type="ECO:0000256" key="11">
    <source>
        <dbReference type="ARBA" id="ARBA00022989"/>
    </source>
</evidence>
<keyword evidence="8 15" id="KW-0808">Transferase</keyword>
<protein>
    <recommendedName>
        <fullName evidence="6 15">Alpha-1,3/1,6-mannosyltransferase ALG2</fullName>
        <ecNumber evidence="5 15">2.4.1.132</ecNumber>
        <ecNumber evidence="4 15">2.4.1.257</ecNumber>
    </recommendedName>
    <alternativeName>
        <fullName evidence="15">GDP-Man:Man(1)GlcNAc(2)-PP-Dol alpha-1,3-mannosyltransferase</fullName>
    </alternativeName>
</protein>
<dbReference type="AlphaFoldDB" id="G0WFT6"/>
<keyword evidence="7 15" id="KW-0328">Glycosyltransferase</keyword>
<evidence type="ECO:0000256" key="13">
    <source>
        <dbReference type="ARBA" id="ARBA00045103"/>
    </source>
</evidence>
<dbReference type="KEGG" id="ndi:NDAI_0I00780"/>
<evidence type="ECO:0000313" key="18">
    <source>
        <dbReference type="EMBL" id="CCD26647.1"/>
    </source>
</evidence>
<evidence type="ECO:0000256" key="3">
    <source>
        <dbReference type="ARBA" id="ARBA00004922"/>
    </source>
</evidence>
<dbReference type="GO" id="GO:0102704">
    <property type="term" value="F:GDP-Man:Man(2)GlcNAc(2)-PP-Dol alpha-1,6-mannosyltransferase activity"/>
    <property type="evidence" value="ECO:0007669"/>
    <property type="project" value="UniProtKB-UniRule"/>
</dbReference>
<dbReference type="GO" id="GO:0006488">
    <property type="term" value="P:dolichol-linked oligosaccharide biosynthetic process"/>
    <property type="evidence" value="ECO:0007669"/>
    <property type="project" value="EnsemblFungi"/>
</dbReference>
<dbReference type="InterPro" id="IPR028098">
    <property type="entry name" value="Glyco_trans_4-like_N"/>
</dbReference>
<dbReference type="OrthoDB" id="448893at2759"/>
<dbReference type="CDD" id="cd03805">
    <property type="entry name" value="GT4_ALG2-like"/>
    <property type="match status" value="1"/>
</dbReference>
<keyword evidence="10 15" id="KW-0256">Endoplasmic reticulum</keyword>
<evidence type="ECO:0000313" key="19">
    <source>
        <dbReference type="Proteomes" id="UP000000689"/>
    </source>
</evidence>
<comment type="subcellular location">
    <subcellularLocation>
        <location evidence="2 15">Endoplasmic reticulum membrane</location>
    </subcellularLocation>
</comment>
<comment type="function">
    <text evidence="1 15">Mannosylates Man(2)GlcNAc(2)-dolichol diphosphate and Man(1)GlcNAc(2)-dolichol diphosphate to form Man(3)GlcNAc(2)-dolichol diphosphate.</text>
</comment>
<evidence type="ECO:0000256" key="1">
    <source>
        <dbReference type="ARBA" id="ARBA00003142"/>
    </source>
</evidence>
<gene>
    <name evidence="18" type="primary">NDAI0I00780</name>
    <name evidence="18" type="ordered locus">NDAI_0I00780</name>
</gene>
<evidence type="ECO:0000256" key="5">
    <source>
        <dbReference type="ARBA" id="ARBA00012649"/>
    </source>
</evidence>
<dbReference type="Pfam" id="PF00534">
    <property type="entry name" value="Glycos_transf_1"/>
    <property type="match status" value="1"/>
</dbReference>
<name>G0WFT6_NAUDC</name>
<dbReference type="PANTHER" id="PTHR45918:SF1">
    <property type="entry name" value="ALPHA-1,3_1,6-MANNOSYLTRANSFERASE ALG2"/>
    <property type="match status" value="1"/>
</dbReference>
<feature type="domain" description="Glycosyl transferase family 1" evidence="16">
    <location>
        <begin position="209"/>
        <end position="409"/>
    </location>
</feature>
<evidence type="ECO:0000256" key="14">
    <source>
        <dbReference type="ARBA" id="ARBA00045104"/>
    </source>
</evidence>